<evidence type="ECO:0000313" key="2">
    <source>
        <dbReference type="Proteomes" id="UP000181936"/>
    </source>
</evidence>
<protein>
    <recommendedName>
        <fullName evidence="3">YqzH-like protein</fullName>
    </recommendedName>
</protein>
<dbReference type="Proteomes" id="UP000181936">
    <property type="component" value="Chromosome"/>
</dbReference>
<dbReference type="RefSeq" id="WP_072579304.1">
    <property type="nucleotide sequence ID" value="NZ_CP016020.1"/>
</dbReference>
<organism evidence="1 2">
    <name type="scientific">Bacillus weihaiensis</name>
    <dbReference type="NCBI Taxonomy" id="1547283"/>
    <lineage>
        <taxon>Bacteria</taxon>
        <taxon>Bacillati</taxon>
        <taxon>Bacillota</taxon>
        <taxon>Bacilli</taxon>
        <taxon>Bacillales</taxon>
        <taxon>Bacillaceae</taxon>
        <taxon>Bacillus</taxon>
    </lineage>
</organism>
<dbReference type="InterPro" id="IPR025546">
    <property type="entry name" value="YqzH"/>
</dbReference>
<dbReference type="AlphaFoldDB" id="A0A1L3MQ96"/>
<keyword evidence="2" id="KW-1185">Reference proteome</keyword>
<reference evidence="1 2" key="1">
    <citation type="journal article" date="2016" name="Sci. Rep.">
        <title>Complete genome sequence and transcriptomic analysis of a novel marine strain Bacillus weihaiensis reveals the mechanism of brown algae degradation.</title>
        <authorList>
            <person name="Zhu Y."/>
            <person name="Chen P."/>
            <person name="Bao Y."/>
            <person name="Men Y."/>
            <person name="Zeng Y."/>
            <person name="Yang J."/>
            <person name="Sun J."/>
            <person name="Sun Y."/>
        </authorList>
    </citation>
    <scope>NUCLEOTIDE SEQUENCE [LARGE SCALE GENOMIC DNA]</scope>
    <source>
        <strain evidence="1 2">Alg07</strain>
    </source>
</reference>
<dbReference type="Pfam" id="PF14164">
    <property type="entry name" value="YqzH"/>
    <property type="match status" value="1"/>
</dbReference>
<dbReference type="KEGG" id="bwh:A9C19_07005"/>
<evidence type="ECO:0008006" key="3">
    <source>
        <dbReference type="Google" id="ProtNLM"/>
    </source>
</evidence>
<sequence>MEEIFIDKMIKKSFLQYGRDLVETPLTKEEYTALRQRVINDRTEQTEWYEVVEDVVYSYVTNQE</sequence>
<dbReference type="EMBL" id="CP016020">
    <property type="protein sequence ID" value="APH04515.1"/>
    <property type="molecule type" value="Genomic_DNA"/>
</dbReference>
<proteinExistence type="predicted"/>
<evidence type="ECO:0000313" key="1">
    <source>
        <dbReference type="EMBL" id="APH04515.1"/>
    </source>
</evidence>
<accession>A0A1L3MQ96</accession>
<gene>
    <name evidence="1" type="ORF">A9C19_07005</name>
</gene>
<dbReference type="OrthoDB" id="2937597at2"/>
<name>A0A1L3MQ96_9BACI</name>